<evidence type="ECO:0000256" key="4">
    <source>
        <dbReference type="ARBA" id="ARBA00022525"/>
    </source>
</evidence>
<keyword evidence="12" id="KW-0675">Receptor</keyword>
<protein>
    <submittedName>
        <fullName evidence="20">LDL receptor related protein 8</fullName>
    </submittedName>
</protein>
<dbReference type="PRINTS" id="PR00261">
    <property type="entry name" value="LDLRECEPTOR"/>
</dbReference>
<evidence type="ECO:0000256" key="10">
    <source>
        <dbReference type="ARBA" id="ARBA00023136"/>
    </source>
</evidence>
<reference evidence="20" key="1">
    <citation type="submission" date="2025-08" db="UniProtKB">
        <authorList>
            <consortium name="Ensembl"/>
        </authorList>
    </citation>
    <scope>IDENTIFICATION</scope>
</reference>
<dbReference type="CDD" id="cd00112">
    <property type="entry name" value="LDLa"/>
    <property type="match status" value="5"/>
</dbReference>
<keyword evidence="9 18" id="KW-1133">Transmembrane helix</keyword>
<evidence type="ECO:0000256" key="18">
    <source>
        <dbReference type="SAM" id="Phobius"/>
    </source>
</evidence>
<keyword evidence="7 18" id="KW-0812">Transmembrane</keyword>
<dbReference type="InterPro" id="IPR011042">
    <property type="entry name" value="6-blade_b-propeller_TolB-like"/>
</dbReference>
<dbReference type="InterPro" id="IPR051221">
    <property type="entry name" value="LDLR-related"/>
</dbReference>
<dbReference type="InterPro" id="IPR000152">
    <property type="entry name" value="EGF-type_Asp/Asn_hydroxyl_site"/>
</dbReference>
<feature type="domain" description="EGF-like" evidence="19">
    <location>
        <begin position="257"/>
        <end position="296"/>
    </location>
</feature>
<dbReference type="AlphaFoldDB" id="A0A8C2VTA7"/>
<dbReference type="PROSITE" id="PS51120">
    <property type="entry name" value="LDLRB"/>
    <property type="match status" value="4"/>
</dbReference>
<keyword evidence="21" id="KW-1185">Reference proteome</keyword>
<evidence type="ECO:0000256" key="5">
    <source>
        <dbReference type="ARBA" id="ARBA00022536"/>
    </source>
</evidence>
<feature type="compositionally biased region" description="Polar residues" evidence="17">
    <location>
        <begin position="645"/>
        <end position="661"/>
    </location>
</feature>
<dbReference type="GO" id="GO:0042562">
    <property type="term" value="F:hormone binding"/>
    <property type="evidence" value="ECO:0007669"/>
    <property type="project" value="TreeGrafter"/>
</dbReference>
<keyword evidence="10 18" id="KW-0472">Membrane</keyword>
<dbReference type="Pfam" id="PF07645">
    <property type="entry name" value="EGF_CA"/>
    <property type="match status" value="1"/>
</dbReference>
<feature type="disulfide bond" evidence="15">
    <location>
        <begin position="139"/>
        <end position="151"/>
    </location>
</feature>
<accession>A0A8C2VTA7</accession>
<keyword evidence="8" id="KW-0677">Repeat</keyword>
<evidence type="ECO:0000256" key="17">
    <source>
        <dbReference type="SAM" id="MobiDB-lite"/>
    </source>
</evidence>
<dbReference type="GO" id="GO:0016324">
    <property type="term" value="C:apical plasma membrane"/>
    <property type="evidence" value="ECO:0007669"/>
    <property type="project" value="TreeGrafter"/>
</dbReference>
<dbReference type="SMART" id="SM00179">
    <property type="entry name" value="EGF_CA"/>
    <property type="match status" value="2"/>
</dbReference>
<dbReference type="FunFam" id="4.10.400.10:FF:000030">
    <property type="entry name" value="Sortilin related receptor 1"/>
    <property type="match status" value="1"/>
</dbReference>
<keyword evidence="5 14" id="KW-0245">EGF-like domain</keyword>
<dbReference type="PROSITE" id="PS01209">
    <property type="entry name" value="LDLRA_1"/>
    <property type="match status" value="4"/>
</dbReference>
<feature type="disulfide bond" evidence="15">
    <location>
        <begin position="61"/>
        <end position="79"/>
    </location>
</feature>
<feature type="disulfide bond" evidence="15">
    <location>
        <begin position="34"/>
        <end position="49"/>
    </location>
</feature>
<dbReference type="InterPro" id="IPR002172">
    <property type="entry name" value="LDrepeatLR_classA_rpt"/>
</dbReference>
<dbReference type="InterPro" id="IPR049883">
    <property type="entry name" value="NOTCH1_EGF-like"/>
</dbReference>
<dbReference type="Pfam" id="PF00057">
    <property type="entry name" value="Ldl_recept_a"/>
    <property type="match status" value="5"/>
</dbReference>
<dbReference type="FunFam" id="2.10.25.10:FF:000052">
    <property type="entry name" value="low-density lipoprotein receptor isoform X1"/>
    <property type="match status" value="1"/>
</dbReference>
<feature type="repeat" description="LDL-receptor class B" evidence="16">
    <location>
        <begin position="343"/>
        <end position="389"/>
    </location>
</feature>
<feature type="disulfide bond" evidence="15">
    <location>
        <begin position="187"/>
        <end position="205"/>
    </location>
</feature>
<sequence length="844" mass="93142">AADPARGGQGPVKECEKDQFRCRNERCIPLVWRCDEDDDCSDNSDEDDCPKKTCVDSDFTCDNGHCIPERWKCDGEEECPDGSDESETTCTRQVCPAEKLSCGPASHKCVPASWRCDGEKDCEGGADEAGCATSVLGTCHGDEFQCGDGTCVLALKRCNREQDCPDGSDEAGCLQESTCEGPRRFQCKSGECVDGGKVCDAQKDCQDWSDELLKECGLNECQHNNGGCSHICTDLKIGFECSCPAGLRLLDQKTCGDIDECEDPDACSQICVNYKGYFKCECHPGYEMDTLTKNCKAVAGKSPSLIFTNRHEVQRIDLVKRNYSRLIPMLKNVVALDVEVATNRIYWCDLSYRKIYSANMDKASNPADQEVLIGEQLHSPEGLAVDWVHKHIYWTDSGNKTISVATLDGRRRCTLFSRDLSEPRAIAVDPLRGFMYWSDWGFQAKIEKSGLNGMDRQTLVSDNIEWPNGIALDLLNQRLYWVDSKLHELCSIDFSGGNRKTLISSADFLSHPFGIAVFEDKVFWTDLENEAIFSANRLNGLEISILAENLNNPHDIVIFHELKQPRAEDACQLNAQPNGGCEYLCLPAPQISSYSPKYTCACPDTMWLGPDMKRCYRAPQSTSTTTLAPTTTRTVAASTRAPGTTIHSSTYQNHTTETPSLTAGVPSSVSVPRAPSISPSTLSPATSNHSQHYGNEGGKVGSTVTAAVIGIIVPIAVIALLCLSGYLIWRNWKRKNTKSMNFDNPVYRKTTEEEDEDELHIGRTAQIGHVYPAAIRSFDRPLWAEPCLGETRALEDPAPALKELFVLPGEPRSQLHQLPKNPLSELPVVKCKRVALSLEDDGLP</sequence>
<evidence type="ECO:0000256" key="6">
    <source>
        <dbReference type="ARBA" id="ARBA00022583"/>
    </source>
</evidence>
<feature type="repeat" description="LDL-receptor class B" evidence="16">
    <location>
        <begin position="433"/>
        <end position="476"/>
    </location>
</feature>
<feature type="disulfide bond" evidence="15">
    <location>
        <begin position="158"/>
        <end position="173"/>
    </location>
</feature>
<evidence type="ECO:0000256" key="8">
    <source>
        <dbReference type="ARBA" id="ARBA00022737"/>
    </source>
</evidence>
<dbReference type="GeneTree" id="ENSGT00940000154819"/>
<evidence type="ECO:0000313" key="20">
    <source>
        <dbReference type="Ensembl" id="ENSCLAP00000020200.1"/>
    </source>
</evidence>
<evidence type="ECO:0000256" key="9">
    <source>
        <dbReference type="ARBA" id="ARBA00022989"/>
    </source>
</evidence>
<evidence type="ECO:0000256" key="12">
    <source>
        <dbReference type="ARBA" id="ARBA00023170"/>
    </source>
</evidence>
<dbReference type="FunFam" id="4.10.400.10:FF:000057">
    <property type="entry name" value="Very low density lipoprotein receptor"/>
    <property type="match status" value="1"/>
</dbReference>
<evidence type="ECO:0000256" key="13">
    <source>
        <dbReference type="ARBA" id="ARBA00023180"/>
    </source>
</evidence>
<feature type="compositionally biased region" description="Polar residues" evidence="17">
    <location>
        <begin position="681"/>
        <end position="693"/>
    </location>
</feature>
<evidence type="ECO:0000256" key="16">
    <source>
        <dbReference type="PROSITE-ProRule" id="PRU00461"/>
    </source>
</evidence>
<dbReference type="SUPFAM" id="SSF57196">
    <property type="entry name" value="EGF/Laminin"/>
    <property type="match status" value="3"/>
</dbReference>
<comment type="caution">
    <text evidence="14">Lacks conserved residue(s) required for the propagation of feature annotation.</text>
</comment>
<feature type="disulfide bond" evidence="15">
    <location>
        <begin position="54"/>
        <end position="66"/>
    </location>
</feature>
<name>A0A8C2VTA7_CHILA</name>
<dbReference type="GO" id="GO:0006898">
    <property type="term" value="P:receptor-mediated endocytosis"/>
    <property type="evidence" value="ECO:0007669"/>
    <property type="project" value="TreeGrafter"/>
</dbReference>
<dbReference type="PROSITE" id="PS50068">
    <property type="entry name" value="LDLRA_2"/>
    <property type="match status" value="5"/>
</dbReference>
<dbReference type="Gene3D" id="2.120.10.30">
    <property type="entry name" value="TolB, C-terminal domain"/>
    <property type="match status" value="1"/>
</dbReference>
<feature type="disulfide bond" evidence="15">
    <location>
        <begin position="116"/>
        <end position="131"/>
    </location>
</feature>
<keyword evidence="6" id="KW-0254">Endocytosis</keyword>
<dbReference type="Pfam" id="PF00058">
    <property type="entry name" value="Ldl_recept_b"/>
    <property type="match status" value="5"/>
</dbReference>
<keyword evidence="13" id="KW-0325">Glycoprotein</keyword>
<dbReference type="Gene3D" id="4.10.400.10">
    <property type="entry name" value="Low-density Lipoprotein Receptor"/>
    <property type="match status" value="5"/>
</dbReference>
<evidence type="ECO:0000256" key="2">
    <source>
        <dbReference type="ARBA" id="ARBA00004613"/>
    </source>
</evidence>
<feature type="disulfide bond" evidence="15">
    <location>
        <begin position="22"/>
        <end position="40"/>
    </location>
</feature>
<keyword evidence="11 14" id="KW-1015">Disulfide bond</keyword>
<dbReference type="PANTHER" id="PTHR22722:SF15">
    <property type="entry name" value="LOW-DENSITY LIPOPROTEIN RECEPTOR-RELATED"/>
    <property type="match status" value="1"/>
</dbReference>
<dbReference type="GO" id="GO:0043235">
    <property type="term" value="C:receptor complex"/>
    <property type="evidence" value="ECO:0007669"/>
    <property type="project" value="TreeGrafter"/>
</dbReference>
<keyword evidence="4" id="KW-0964">Secreted</keyword>
<proteinExistence type="predicted"/>
<dbReference type="SUPFAM" id="SSF57424">
    <property type="entry name" value="LDL receptor-like module"/>
    <property type="match status" value="5"/>
</dbReference>
<dbReference type="PROSITE" id="PS50026">
    <property type="entry name" value="EGF_3"/>
    <property type="match status" value="1"/>
</dbReference>
<feature type="transmembrane region" description="Helical" evidence="18">
    <location>
        <begin position="706"/>
        <end position="729"/>
    </location>
</feature>
<dbReference type="CDD" id="cd00054">
    <property type="entry name" value="EGF_CA"/>
    <property type="match status" value="1"/>
</dbReference>
<dbReference type="FunFam" id="2.10.25.10:FF:000009">
    <property type="entry name" value="Low-density lipoprotein receptor isoform 1"/>
    <property type="match status" value="1"/>
</dbReference>
<dbReference type="InterPro" id="IPR036055">
    <property type="entry name" value="LDL_receptor-like_sf"/>
</dbReference>
<evidence type="ECO:0000256" key="15">
    <source>
        <dbReference type="PROSITE-ProRule" id="PRU00124"/>
    </source>
</evidence>
<dbReference type="GO" id="GO:0005576">
    <property type="term" value="C:extracellular region"/>
    <property type="evidence" value="ECO:0007669"/>
    <property type="project" value="UniProtKB-SubCell"/>
</dbReference>
<gene>
    <name evidence="20" type="primary">LRP8</name>
</gene>
<keyword evidence="3" id="KW-1003">Cell membrane</keyword>
<evidence type="ECO:0000259" key="19">
    <source>
        <dbReference type="PROSITE" id="PS50026"/>
    </source>
</evidence>
<dbReference type="InterPro" id="IPR001881">
    <property type="entry name" value="EGF-like_Ca-bd_dom"/>
</dbReference>
<evidence type="ECO:0000256" key="14">
    <source>
        <dbReference type="PROSITE-ProRule" id="PRU00076"/>
    </source>
</evidence>
<dbReference type="SUPFAM" id="SSF63825">
    <property type="entry name" value="YWTD domain"/>
    <property type="match status" value="1"/>
</dbReference>
<dbReference type="PANTHER" id="PTHR22722">
    <property type="entry name" value="LOW-DENSITY LIPOPROTEIN RECEPTOR-RELATED PROTEIN 2-RELATED"/>
    <property type="match status" value="1"/>
</dbReference>
<organism evidence="20 21">
    <name type="scientific">Chinchilla lanigera</name>
    <name type="common">Long-tailed chinchilla</name>
    <name type="synonym">Chinchilla villidera</name>
    <dbReference type="NCBI Taxonomy" id="34839"/>
    <lineage>
        <taxon>Eukaryota</taxon>
        <taxon>Metazoa</taxon>
        <taxon>Chordata</taxon>
        <taxon>Craniata</taxon>
        <taxon>Vertebrata</taxon>
        <taxon>Euteleostomi</taxon>
        <taxon>Mammalia</taxon>
        <taxon>Eutheria</taxon>
        <taxon>Euarchontoglires</taxon>
        <taxon>Glires</taxon>
        <taxon>Rodentia</taxon>
        <taxon>Hystricomorpha</taxon>
        <taxon>Chinchillidae</taxon>
        <taxon>Chinchilla</taxon>
    </lineage>
</organism>
<dbReference type="InterPro" id="IPR000742">
    <property type="entry name" value="EGF"/>
</dbReference>
<comment type="subcellular location">
    <subcellularLocation>
        <location evidence="1">Cell membrane</location>
        <topology evidence="1">Single-pass type I membrane protein</topology>
    </subcellularLocation>
    <subcellularLocation>
        <location evidence="2">Secreted</location>
    </subcellularLocation>
</comment>
<dbReference type="SMART" id="SM00181">
    <property type="entry name" value="EGF"/>
    <property type="match status" value="4"/>
</dbReference>
<dbReference type="Pfam" id="PF14670">
    <property type="entry name" value="FXa_inhibition"/>
    <property type="match status" value="1"/>
</dbReference>
<evidence type="ECO:0000256" key="1">
    <source>
        <dbReference type="ARBA" id="ARBA00004251"/>
    </source>
</evidence>
<dbReference type="PROSITE" id="PS00010">
    <property type="entry name" value="ASX_HYDROXYL"/>
    <property type="match status" value="1"/>
</dbReference>
<dbReference type="FunFam" id="4.10.400.10:FF:000162">
    <property type="entry name" value="LDL receptor related protein 8"/>
    <property type="match status" value="1"/>
</dbReference>
<dbReference type="InterPro" id="IPR018097">
    <property type="entry name" value="EGF_Ca-bd_CS"/>
</dbReference>
<evidence type="ECO:0000256" key="7">
    <source>
        <dbReference type="ARBA" id="ARBA00022692"/>
    </source>
</evidence>
<evidence type="ECO:0000256" key="3">
    <source>
        <dbReference type="ARBA" id="ARBA00022475"/>
    </source>
</evidence>
<dbReference type="FunFam" id="4.10.400.10:FF:000138">
    <property type="entry name" value="Low-density lipoprotein receptor-related protein 8"/>
    <property type="match status" value="1"/>
</dbReference>
<dbReference type="SMART" id="SM00192">
    <property type="entry name" value="LDLa"/>
    <property type="match status" value="5"/>
</dbReference>
<dbReference type="GO" id="GO:0005509">
    <property type="term" value="F:calcium ion binding"/>
    <property type="evidence" value="ECO:0007669"/>
    <property type="project" value="InterPro"/>
</dbReference>
<feature type="disulfide bond" evidence="15">
    <location>
        <begin position="15"/>
        <end position="27"/>
    </location>
</feature>
<feature type="repeat" description="LDL-receptor class B" evidence="16">
    <location>
        <begin position="390"/>
        <end position="432"/>
    </location>
</feature>
<dbReference type="SMART" id="SM00135">
    <property type="entry name" value="LY"/>
    <property type="match status" value="5"/>
</dbReference>
<reference evidence="20" key="2">
    <citation type="submission" date="2025-09" db="UniProtKB">
        <authorList>
            <consortium name="Ensembl"/>
        </authorList>
    </citation>
    <scope>IDENTIFICATION</scope>
</reference>
<dbReference type="PROSITE" id="PS01187">
    <property type="entry name" value="EGF_CA"/>
    <property type="match status" value="1"/>
</dbReference>
<feature type="region of interest" description="Disordered" evidence="17">
    <location>
        <begin position="644"/>
        <end position="693"/>
    </location>
</feature>
<evidence type="ECO:0000313" key="21">
    <source>
        <dbReference type="Proteomes" id="UP000694398"/>
    </source>
</evidence>
<dbReference type="InterPro" id="IPR000033">
    <property type="entry name" value="LDLR_classB_rpt"/>
</dbReference>
<dbReference type="InterPro" id="IPR023415">
    <property type="entry name" value="LDLR_class-A_CS"/>
</dbReference>
<dbReference type="PROSITE" id="PS01186">
    <property type="entry name" value="EGF_2"/>
    <property type="match status" value="1"/>
</dbReference>
<feature type="disulfide bond" evidence="15">
    <location>
        <begin position="146"/>
        <end position="164"/>
    </location>
</feature>
<dbReference type="FunFam" id="2.120.10.30:FF:000002">
    <property type="entry name" value="low-density lipoprotein receptor isoform X1"/>
    <property type="match status" value="1"/>
</dbReference>
<evidence type="ECO:0000256" key="11">
    <source>
        <dbReference type="ARBA" id="ARBA00023157"/>
    </source>
</evidence>
<feature type="compositionally biased region" description="Low complexity" evidence="17">
    <location>
        <begin position="665"/>
        <end position="680"/>
    </location>
</feature>
<feature type="repeat" description="LDL-receptor class B" evidence="16">
    <location>
        <begin position="477"/>
        <end position="521"/>
    </location>
</feature>
<dbReference type="Proteomes" id="UP000694398">
    <property type="component" value="Unassembled WGS sequence"/>
</dbReference>
<dbReference type="Ensembl" id="ENSCLAT00000020395.1">
    <property type="protein sequence ID" value="ENSCLAP00000020200.1"/>
    <property type="gene ID" value="ENSCLAG00000013835.1"/>
</dbReference>
<feature type="disulfide bond" evidence="14">
    <location>
        <begin position="261"/>
        <end position="271"/>
    </location>
</feature>
<dbReference type="Gene3D" id="2.10.25.10">
    <property type="entry name" value="Laminin"/>
    <property type="match status" value="3"/>
</dbReference>